<dbReference type="PANTHER" id="PTHR30457">
    <property type="entry name" value="5'-NUCLEOTIDASE SURE"/>
    <property type="match status" value="1"/>
</dbReference>
<dbReference type="GO" id="GO:0000166">
    <property type="term" value="F:nucleotide binding"/>
    <property type="evidence" value="ECO:0007669"/>
    <property type="project" value="UniProtKB-KW"/>
</dbReference>
<accession>I0IGT0</accession>
<keyword evidence="4 5" id="KW-0378">Hydrolase</keyword>
<dbReference type="InterPro" id="IPR002828">
    <property type="entry name" value="SurE-like_Pase/nucleotidase"/>
</dbReference>
<gene>
    <name evidence="5 7" type="primary">surE</name>
    <name evidence="7" type="ordered locus">PSMK_23090</name>
</gene>
<comment type="catalytic activity">
    <reaction evidence="1 5">
        <text>a ribonucleoside 5'-phosphate + H2O = a ribonucleoside + phosphate</text>
        <dbReference type="Rhea" id="RHEA:12484"/>
        <dbReference type="ChEBI" id="CHEBI:15377"/>
        <dbReference type="ChEBI" id="CHEBI:18254"/>
        <dbReference type="ChEBI" id="CHEBI:43474"/>
        <dbReference type="ChEBI" id="CHEBI:58043"/>
        <dbReference type="EC" id="3.1.3.5"/>
    </reaction>
</comment>
<dbReference type="STRING" id="1142394.PSMK_23090"/>
<name>I0IGT0_PHYMF</name>
<comment type="similarity">
    <text evidence="2 5">Belongs to the SurE nucleotidase family.</text>
</comment>
<reference evidence="7 8" key="1">
    <citation type="submission" date="2012-02" db="EMBL/GenBank/DDBJ databases">
        <title>Complete genome sequence of Phycisphaera mikurensis NBRC 102666.</title>
        <authorList>
            <person name="Ankai A."/>
            <person name="Hosoyama A."/>
            <person name="Terui Y."/>
            <person name="Sekine M."/>
            <person name="Fukai R."/>
            <person name="Kato Y."/>
            <person name="Nakamura S."/>
            <person name="Yamada-Narita S."/>
            <person name="Kawakoshi A."/>
            <person name="Fukunaga Y."/>
            <person name="Yamazaki S."/>
            <person name="Fujita N."/>
        </authorList>
    </citation>
    <scope>NUCLEOTIDE SEQUENCE [LARGE SCALE GENOMIC DNA]</scope>
    <source>
        <strain evidence="8">NBRC 102666 / KCTC 22515 / FYK2301M01</strain>
    </source>
</reference>
<dbReference type="EC" id="3.1.3.5" evidence="5"/>
<evidence type="ECO:0000256" key="2">
    <source>
        <dbReference type="ARBA" id="ARBA00011062"/>
    </source>
</evidence>
<keyword evidence="5" id="KW-0963">Cytoplasm</keyword>
<evidence type="ECO:0000256" key="4">
    <source>
        <dbReference type="ARBA" id="ARBA00022801"/>
    </source>
</evidence>
<evidence type="ECO:0000259" key="6">
    <source>
        <dbReference type="Pfam" id="PF01975"/>
    </source>
</evidence>
<evidence type="ECO:0000256" key="3">
    <source>
        <dbReference type="ARBA" id="ARBA00022723"/>
    </source>
</evidence>
<organism evidence="7 8">
    <name type="scientific">Phycisphaera mikurensis (strain NBRC 102666 / KCTC 22515 / FYK2301M01)</name>
    <dbReference type="NCBI Taxonomy" id="1142394"/>
    <lineage>
        <taxon>Bacteria</taxon>
        <taxon>Pseudomonadati</taxon>
        <taxon>Planctomycetota</taxon>
        <taxon>Phycisphaerae</taxon>
        <taxon>Phycisphaerales</taxon>
        <taxon>Phycisphaeraceae</taxon>
        <taxon>Phycisphaera</taxon>
    </lineage>
</organism>
<protein>
    <recommendedName>
        <fullName evidence="5">5'-nucleotidase SurE</fullName>
        <ecNumber evidence="5">3.1.3.5</ecNumber>
    </recommendedName>
    <alternativeName>
        <fullName evidence="5">Nucleoside 5'-monophosphate phosphohydrolase</fullName>
    </alternativeName>
</protein>
<dbReference type="NCBIfam" id="TIGR00087">
    <property type="entry name" value="surE"/>
    <property type="match status" value="1"/>
</dbReference>
<evidence type="ECO:0000256" key="5">
    <source>
        <dbReference type="HAMAP-Rule" id="MF_00060"/>
    </source>
</evidence>
<dbReference type="OrthoDB" id="9780815at2"/>
<evidence type="ECO:0000256" key="1">
    <source>
        <dbReference type="ARBA" id="ARBA00000815"/>
    </source>
</evidence>
<keyword evidence="8" id="KW-1185">Reference proteome</keyword>
<proteinExistence type="inferred from homology"/>
<keyword evidence="5" id="KW-0547">Nucleotide-binding</keyword>
<keyword evidence="3 5" id="KW-0479">Metal-binding</keyword>
<dbReference type="HOGENOM" id="CLU_045192_1_3_0"/>
<feature type="binding site" evidence="5">
    <location>
        <position position="39"/>
    </location>
    <ligand>
        <name>a divalent metal cation</name>
        <dbReference type="ChEBI" id="CHEBI:60240"/>
    </ligand>
</feature>
<dbReference type="Proteomes" id="UP000007881">
    <property type="component" value="Chromosome"/>
</dbReference>
<comment type="cofactor">
    <cofactor evidence="5">
        <name>a divalent metal cation</name>
        <dbReference type="ChEBI" id="CHEBI:60240"/>
    </cofactor>
    <text evidence="5">Binds 1 divalent metal cation per subunit.</text>
</comment>
<comment type="subcellular location">
    <subcellularLocation>
        <location evidence="5">Cytoplasm</location>
    </subcellularLocation>
</comment>
<dbReference type="HAMAP" id="MF_00060">
    <property type="entry name" value="SurE"/>
    <property type="match status" value="1"/>
</dbReference>
<dbReference type="eggNOG" id="COG0496">
    <property type="taxonomic scope" value="Bacteria"/>
</dbReference>
<dbReference type="Pfam" id="PF01975">
    <property type="entry name" value="SurE"/>
    <property type="match status" value="1"/>
</dbReference>
<dbReference type="KEGG" id="phm:PSMK_23090"/>
<feature type="binding site" evidence="5">
    <location>
        <position position="97"/>
    </location>
    <ligand>
        <name>a divalent metal cation</name>
        <dbReference type="ChEBI" id="CHEBI:60240"/>
    </ligand>
</feature>
<dbReference type="Gene3D" id="3.40.1210.10">
    <property type="entry name" value="Survival protein SurE-like phosphatase/nucleotidase"/>
    <property type="match status" value="1"/>
</dbReference>
<dbReference type="InterPro" id="IPR030048">
    <property type="entry name" value="SurE"/>
</dbReference>
<feature type="domain" description="Survival protein SurE-like phosphatase/nucleotidase" evidence="6">
    <location>
        <begin position="3"/>
        <end position="189"/>
    </location>
</feature>
<dbReference type="GO" id="GO:0005737">
    <property type="term" value="C:cytoplasm"/>
    <property type="evidence" value="ECO:0007669"/>
    <property type="project" value="UniProtKB-SubCell"/>
</dbReference>
<sequence length="266" mass="27780">MRMLITNDDGIDAPGIAALVRAVKGLGSVFVVAPRDVQSATSHAITLHRPVEVEPREFPWGEGYAVDGRPADCTKLGLAGVLPGAPGAFDYVISGINAGANIGQNVLYSGTVGAAREAAFEGVPAIAVSLHLDGMKKKPGDLWDRAAEHAREAIERTVAVGLEPGTLMNINLPILEGGKEPRGTKLVTTATKPMRAKYKTNKTVPRPGTGTAGVGSYSLLGTMNVGRAQKGSDAEALFDGYVTLSPLHFDLNCEASHERWAAAADG</sequence>
<comment type="function">
    <text evidence="5">Nucleotidase that shows phosphatase activity on nucleoside 5'-monophosphates.</text>
</comment>
<dbReference type="EMBL" id="AP012338">
    <property type="protein sequence ID" value="BAM04468.1"/>
    <property type="molecule type" value="Genomic_DNA"/>
</dbReference>
<dbReference type="AlphaFoldDB" id="I0IGT0"/>
<dbReference type="RefSeq" id="WP_014437683.1">
    <property type="nucleotide sequence ID" value="NC_017080.1"/>
</dbReference>
<dbReference type="GO" id="GO:0008253">
    <property type="term" value="F:5'-nucleotidase activity"/>
    <property type="evidence" value="ECO:0007669"/>
    <property type="project" value="UniProtKB-UniRule"/>
</dbReference>
<dbReference type="GO" id="GO:0046872">
    <property type="term" value="F:metal ion binding"/>
    <property type="evidence" value="ECO:0007669"/>
    <property type="project" value="UniProtKB-UniRule"/>
</dbReference>
<evidence type="ECO:0000313" key="8">
    <source>
        <dbReference type="Proteomes" id="UP000007881"/>
    </source>
</evidence>
<dbReference type="SUPFAM" id="SSF64167">
    <property type="entry name" value="SurE-like"/>
    <property type="match status" value="1"/>
</dbReference>
<feature type="binding site" evidence="5">
    <location>
        <position position="8"/>
    </location>
    <ligand>
        <name>a divalent metal cation</name>
        <dbReference type="ChEBI" id="CHEBI:60240"/>
    </ligand>
</feature>
<feature type="binding site" evidence="5">
    <location>
        <position position="9"/>
    </location>
    <ligand>
        <name>a divalent metal cation</name>
        <dbReference type="ChEBI" id="CHEBI:60240"/>
    </ligand>
</feature>
<evidence type="ECO:0000313" key="7">
    <source>
        <dbReference type="EMBL" id="BAM04468.1"/>
    </source>
</evidence>
<dbReference type="InterPro" id="IPR036523">
    <property type="entry name" value="SurE-like_sf"/>
</dbReference>
<dbReference type="PANTHER" id="PTHR30457:SF0">
    <property type="entry name" value="PHOSPHATASE, PUTATIVE (AFU_ORTHOLOGUE AFUA_4G01070)-RELATED"/>
    <property type="match status" value="1"/>
</dbReference>